<gene>
    <name evidence="11" type="ORF">ASPSYDRAFT_146414</name>
</gene>
<dbReference type="Gene3D" id="3.30.70.2450">
    <property type="match status" value="1"/>
</dbReference>
<evidence type="ECO:0000313" key="12">
    <source>
        <dbReference type="Proteomes" id="UP000184356"/>
    </source>
</evidence>
<dbReference type="PANTHER" id="PTHR43004">
    <property type="entry name" value="TRK SYSTEM POTASSIUM UPTAKE PROTEIN"/>
    <property type="match status" value="1"/>
</dbReference>
<keyword evidence="8" id="KW-0496">Mitochondrion</keyword>
<dbReference type="InterPro" id="IPR036418">
    <property type="entry name" value="Cyt_c_oxidase_su6a_sf"/>
</dbReference>
<evidence type="ECO:0000256" key="3">
    <source>
        <dbReference type="ARBA" id="ARBA00022630"/>
    </source>
</evidence>
<keyword evidence="12" id="KW-1185">Reference proteome</keyword>
<keyword evidence="5" id="KW-0274">FAD</keyword>
<evidence type="ECO:0000256" key="2">
    <source>
        <dbReference type="ARBA" id="ARBA00004273"/>
    </source>
</evidence>
<keyword evidence="3" id="KW-0285">Flavoprotein</keyword>
<comment type="subcellular location">
    <subcellularLocation>
        <location evidence="2">Mitochondrion inner membrane</location>
    </subcellularLocation>
</comment>
<dbReference type="GO" id="GO:0071949">
    <property type="term" value="F:FAD binding"/>
    <property type="evidence" value="ECO:0007669"/>
    <property type="project" value="InterPro"/>
</dbReference>
<dbReference type="InterPro" id="IPR050641">
    <property type="entry name" value="RIFMO-like"/>
</dbReference>
<dbReference type="STRING" id="1036612.A0A1L9TPH7"/>
<evidence type="ECO:0000256" key="4">
    <source>
        <dbReference type="ARBA" id="ARBA00022792"/>
    </source>
</evidence>
<feature type="domain" description="FAD-binding" evidence="10">
    <location>
        <begin position="208"/>
        <end position="552"/>
    </location>
</feature>
<dbReference type="InterPro" id="IPR036188">
    <property type="entry name" value="FAD/NAD-bd_sf"/>
</dbReference>
<dbReference type="GeneID" id="63757696"/>
<dbReference type="SUPFAM" id="SSF81411">
    <property type="entry name" value="Mitochondrial cytochrome c oxidase subunit VIa"/>
    <property type="match status" value="1"/>
</dbReference>
<dbReference type="GO" id="GO:0016709">
    <property type="term" value="F:oxidoreductase activity, acting on paired donors, with incorporation or reduction of molecular oxygen, NAD(P)H as one donor, and incorporation of one atom of oxygen"/>
    <property type="evidence" value="ECO:0007669"/>
    <property type="project" value="UniProtKB-ARBA"/>
</dbReference>
<dbReference type="InterPro" id="IPR002938">
    <property type="entry name" value="FAD-bd"/>
</dbReference>
<evidence type="ECO:0000259" key="10">
    <source>
        <dbReference type="Pfam" id="PF01494"/>
    </source>
</evidence>
<reference evidence="12" key="1">
    <citation type="journal article" date="2017" name="Genome Biol.">
        <title>Comparative genomics reveals high biological diversity and specific adaptations in the industrially and medically important fungal genus Aspergillus.</title>
        <authorList>
            <person name="de Vries R.P."/>
            <person name="Riley R."/>
            <person name="Wiebenga A."/>
            <person name="Aguilar-Osorio G."/>
            <person name="Amillis S."/>
            <person name="Uchima C.A."/>
            <person name="Anderluh G."/>
            <person name="Asadollahi M."/>
            <person name="Askin M."/>
            <person name="Barry K."/>
            <person name="Battaglia E."/>
            <person name="Bayram O."/>
            <person name="Benocci T."/>
            <person name="Braus-Stromeyer S.A."/>
            <person name="Caldana C."/>
            <person name="Canovas D."/>
            <person name="Cerqueira G.C."/>
            <person name="Chen F."/>
            <person name="Chen W."/>
            <person name="Choi C."/>
            <person name="Clum A."/>
            <person name="Dos Santos R.A."/>
            <person name="Damasio A.R."/>
            <person name="Diallinas G."/>
            <person name="Emri T."/>
            <person name="Fekete E."/>
            <person name="Flipphi M."/>
            <person name="Freyberg S."/>
            <person name="Gallo A."/>
            <person name="Gournas C."/>
            <person name="Habgood R."/>
            <person name="Hainaut M."/>
            <person name="Harispe M.L."/>
            <person name="Henrissat B."/>
            <person name="Hilden K.S."/>
            <person name="Hope R."/>
            <person name="Hossain A."/>
            <person name="Karabika E."/>
            <person name="Karaffa L."/>
            <person name="Karanyi Z."/>
            <person name="Krasevec N."/>
            <person name="Kuo A."/>
            <person name="Kusch H."/>
            <person name="LaButti K."/>
            <person name="Lagendijk E.L."/>
            <person name="Lapidus A."/>
            <person name="Levasseur A."/>
            <person name="Lindquist E."/>
            <person name="Lipzen A."/>
            <person name="Logrieco A.F."/>
            <person name="MacCabe A."/>
            <person name="Maekelae M.R."/>
            <person name="Malavazi I."/>
            <person name="Melin P."/>
            <person name="Meyer V."/>
            <person name="Mielnichuk N."/>
            <person name="Miskei M."/>
            <person name="Molnar A.P."/>
            <person name="Mule G."/>
            <person name="Ngan C.Y."/>
            <person name="Orejas M."/>
            <person name="Orosz E."/>
            <person name="Ouedraogo J.P."/>
            <person name="Overkamp K.M."/>
            <person name="Park H.-S."/>
            <person name="Perrone G."/>
            <person name="Piumi F."/>
            <person name="Punt P.J."/>
            <person name="Ram A.F."/>
            <person name="Ramon A."/>
            <person name="Rauscher S."/>
            <person name="Record E."/>
            <person name="Riano-Pachon D.M."/>
            <person name="Robert V."/>
            <person name="Roehrig J."/>
            <person name="Ruller R."/>
            <person name="Salamov A."/>
            <person name="Salih N.S."/>
            <person name="Samson R.A."/>
            <person name="Sandor E."/>
            <person name="Sanguinetti M."/>
            <person name="Schuetze T."/>
            <person name="Sepcic K."/>
            <person name="Shelest E."/>
            <person name="Sherlock G."/>
            <person name="Sophianopoulou V."/>
            <person name="Squina F.M."/>
            <person name="Sun H."/>
            <person name="Susca A."/>
            <person name="Todd R.B."/>
            <person name="Tsang A."/>
            <person name="Unkles S.E."/>
            <person name="van de Wiele N."/>
            <person name="van Rossen-Uffink D."/>
            <person name="Oliveira J.V."/>
            <person name="Vesth T.C."/>
            <person name="Visser J."/>
            <person name="Yu J.-H."/>
            <person name="Zhou M."/>
            <person name="Andersen M.R."/>
            <person name="Archer D.B."/>
            <person name="Baker S.E."/>
            <person name="Benoit I."/>
            <person name="Brakhage A.A."/>
            <person name="Braus G.H."/>
            <person name="Fischer R."/>
            <person name="Frisvad J.C."/>
            <person name="Goldman G.H."/>
            <person name="Houbraken J."/>
            <person name="Oakley B."/>
            <person name="Pocsi I."/>
            <person name="Scazzocchio C."/>
            <person name="Seiboth B."/>
            <person name="vanKuyk P.A."/>
            <person name="Wortman J."/>
            <person name="Dyer P.S."/>
            <person name="Grigoriev I.V."/>
        </authorList>
    </citation>
    <scope>NUCLEOTIDE SEQUENCE [LARGE SCALE GENOMIC DNA]</scope>
    <source>
        <strain evidence="12">CBS 593.65</strain>
    </source>
</reference>
<dbReference type="EMBL" id="KV878584">
    <property type="protein sequence ID" value="OJJ61336.1"/>
    <property type="molecule type" value="Genomic_DNA"/>
</dbReference>
<dbReference type="SUPFAM" id="SSF51905">
    <property type="entry name" value="FAD/NAD(P)-binding domain"/>
    <property type="match status" value="1"/>
</dbReference>
<comment type="cofactor">
    <cofactor evidence="1">
        <name>FAD</name>
        <dbReference type="ChEBI" id="CHEBI:57692"/>
    </cofactor>
</comment>
<keyword evidence="4" id="KW-0999">Mitochondrion inner membrane</keyword>
<keyword evidence="7" id="KW-0560">Oxidoreductase</keyword>
<keyword evidence="6" id="KW-0809">Transit peptide</keyword>
<dbReference type="GO" id="GO:0005743">
    <property type="term" value="C:mitochondrial inner membrane"/>
    <property type="evidence" value="ECO:0007669"/>
    <property type="project" value="UniProtKB-SubCell"/>
</dbReference>
<dbReference type="Pfam" id="PF01494">
    <property type="entry name" value="FAD_binding_3"/>
    <property type="match status" value="1"/>
</dbReference>
<keyword evidence="9" id="KW-0472">Membrane</keyword>
<dbReference type="RefSeq" id="XP_040705142.1">
    <property type="nucleotide sequence ID" value="XM_040841623.1"/>
</dbReference>
<dbReference type="Proteomes" id="UP000184356">
    <property type="component" value="Unassembled WGS sequence"/>
</dbReference>
<evidence type="ECO:0000313" key="11">
    <source>
        <dbReference type="EMBL" id="OJJ61336.1"/>
    </source>
</evidence>
<evidence type="ECO:0000256" key="5">
    <source>
        <dbReference type="ARBA" id="ARBA00022827"/>
    </source>
</evidence>
<evidence type="ECO:0000256" key="9">
    <source>
        <dbReference type="ARBA" id="ARBA00023136"/>
    </source>
</evidence>
<dbReference type="AlphaFoldDB" id="A0A1L9TPH7"/>
<evidence type="ECO:0000256" key="8">
    <source>
        <dbReference type="ARBA" id="ARBA00023128"/>
    </source>
</evidence>
<dbReference type="PANTHER" id="PTHR43004:SF19">
    <property type="entry name" value="BINDING MONOOXYGENASE, PUTATIVE (JCVI)-RELATED"/>
    <property type="match status" value="1"/>
</dbReference>
<dbReference type="PRINTS" id="PR00420">
    <property type="entry name" value="RNGMNOXGNASE"/>
</dbReference>
<sequence length="716" mass="80667">MIPQRSALRFAQRSAPVRSALQRRFNSAQSKIPSWAVDNEFNRERAAVKHHAASTSSLWLKLSIFAVIPCLIGGGWNAYSQWNEHWEHWEHMAPLEERTEYPYQNIRSKNFPWGDGDKLEQQCQLPQQGQGYLDSSTWNQDYTDSRKRRTLVAHHYAFQSFLYIFNPFALPSTIKSSAKFTHLWFWLSAGPATRCTYIVYTTMTSRPDVLIIGAGPSGLVTALWLVKQGISVRIIDKAEADVTTSRALAIQARTLELYRQLEIAEDVVSNGHKITATNVWSEGTHRGRIPIGDIGTGLTPYPFIHIFSQDQHERLLEDRLNSLGVQVERHRELIHFTENKSTITARLKVTGLHTNGDDNVETCEATFIVGCDGARSTVRHVSGVEYDGATYSHTFFVADFEGSGPSLNGEAHVTFNQSEFMLLFPYDDSSRGRISGAIDDETAEKDTDITFEDVAPRMEETLKLKIDKLNWFSTYRSHHRLASAFRKGRAFLVGDAAHIHSPVGGQGMNTGIGDAINLAWKLSAVIKGKAGLSLLDSYETERRAFANQLVNTTDSGFNAVISQSYFARTLRTYVLPYVAPLLAKIDYVRHNVFRKVSQIMLDYRQSMLSAGVAGHIHGGDRMPWAPVGDRDNFESLKSITWQVHVYGEPKPELTRWCQNKSIPLHAFRWDAQYQTAGLQADAAYLIRPDTHVAVAEPSGSSERFDQYFEDIGLELL</sequence>
<evidence type="ECO:0000256" key="6">
    <source>
        <dbReference type="ARBA" id="ARBA00022946"/>
    </source>
</evidence>
<organism evidence="11 12">
    <name type="scientific">Aspergillus sydowii CBS 593.65</name>
    <dbReference type="NCBI Taxonomy" id="1036612"/>
    <lineage>
        <taxon>Eukaryota</taxon>
        <taxon>Fungi</taxon>
        <taxon>Dikarya</taxon>
        <taxon>Ascomycota</taxon>
        <taxon>Pezizomycotina</taxon>
        <taxon>Eurotiomycetes</taxon>
        <taxon>Eurotiomycetidae</taxon>
        <taxon>Eurotiales</taxon>
        <taxon>Aspergillaceae</taxon>
        <taxon>Aspergillus</taxon>
        <taxon>Aspergillus subgen. Nidulantes</taxon>
    </lineage>
</organism>
<dbReference type="OrthoDB" id="2096480at2759"/>
<dbReference type="Gene3D" id="3.50.50.60">
    <property type="entry name" value="FAD/NAD(P)-binding domain"/>
    <property type="match status" value="1"/>
</dbReference>
<dbReference type="InterPro" id="IPR001349">
    <property type="entry name" value="Cyt_c_oxidase_su6a"/>
</dbReference>
<proteinExistence type="predicted"/>
<dbReference type="Pfam" id="PF02046">
    <property type="entry name" value="COX6A"/>
    <property type="match status" value="1"/>
</dbReference>
<dbReference type="Gene3D" id="4.10.95.10">
    <property type="entry name" value="Cytochrome c oxidase, subunit VIa"/>
    <property type="match status" value="1"/>
</dbReference>
<accession>A0A1L9TPH7</accession>
<name>A0A1L9TPH7_9EURO</name>
<evidence type="ECO:0000256" key="1">
    <source>
        <dbReference type="ARBA" id="ARBA00001974"/>
    </source>
</evidence>
<protein>
    <recommendedName>
        <fullName evidence="10">FAD-binding domain-containing protein</fullName>
    </recommendedName>
</protein>
<dbReference type="VEuPathDB" id="FungiDB:ASPSYDRAFT_146414"/>
<evidence type="ECO:0000256" key="7">
    <source>
        <dbReference type="ARBA" id="ARBA00023002"/>
    </source>
</evidence>